<keyword evidence="3" id="KW-1185">Reference proteome</keyword>
<protein>
    <recommendedName>
        <fullName evidence="4">GLPGLI family protein</fullName>
    </recommendedName>
</protein>
<feature type="signal peptide" evidence="1">
    <location>
        <begin position="1"/>
        <end position="21"/>
    </location>
</feature>
<accession>A0ABP6UVQ8</accession>
<organism evidence="2 3">
    <name type="scientific">Aquimarina addita</name>
    <dbReference type="NCBI Taxonomy" id="870485"/>
    <lineage>
        <taxon>Bacteria</taxon>
        <taxon>Pseudomonadati</taxon>
        <taxon>Bacteroidota</taxon>
        <taxon>Flavobacteriia</taxon>
        <taxon>Flavobacteriales</taxon>
        <taxon>Flavobacteriaceae</taxon>
        <taxon>Aquimarina</taxon>
    </lineage>
</organism>
<comment type="caution">
    <text evidence="2">The sequence shown here is derived from an EMBL/GenBank/DDBJ whole genome shotgun (WGS) entry which is preliminary data.</text>
</comment>
<gene>
    <name evidence="2" type="ORF">GCM10022393_37470</name>
</gene>
<dbReference type="EMBL" id="BAABCW010000022">
    <property type="protein sequence ID" value="GAA3519773.1"/>
    <property type="molecule type" value="Genomic_DNA"/>
</dbReference>
<name>A0ABP6UVQ8_9FLAO</name>
<evidence type="ECO:0000313" key="2">
    <source>
        <dbReference type="EMBL" id="GAA3519773.1"/>
    </source>
</evidence>
<dbReference type="Proteomes" id="UP001500459">
    <property type="component" value="Unassembled WGS sequence"/>
</dbReference>
<evidence type="ECO:0000313" key="3">
    <source>
        <dbReference type="Proteomes" id="UP001500459"/>
    </source>
</evidence>
<sequence length="157" mass="18423">MKNLKLFTVTLLFLTTTLVKAQHDNKQIIQETITKQYEVEKGASTIPYKVHIKNKETSEVLLKKEDQNALNQERINTPEMITKIIRIDDDADHYYDNLIELSYAVDDDADFKIVPTKNGFVITVKGKELNYDFMKKEYQVEKLDNNFFKIEKIKESK</sequence>
<feature type="chain" id="PRO_5045156429" description="GLPGLI family protein" evidence="1">
    <location>
        <begin position="22"/>
        <end position="157"/>
    </location>
</feature>
<reference evidence="3" key="1">
    <citation type="journal article" date="2019" name="Int. J. Syst. Evol. Microbiol.">
        <title>The Global Catalogue of Microorganisms (GCM) 10K type strain sequencing project: providing services to taxonomists for standard genome sequencing and annotation.</title>
        <authorList>
            <consortium name="The Broad Institute Genomics Platform"/>
            <consortium name="The Broad Institute Genome Sequencing Center for Infectious Disease"/>
            <person name="Wu L."/>
            <person name="Ma J."/>
        </authorList>
    </citation>
    <scope>NUCLEOTIDE SEQUENCE [LARGE SCALE GENOMIC DNA]</scope>
    <source>
        <strain evidence="3">JCM 17106</strain>
    </source>
</reference>
<keyword evidence="1" id="KW-0732">Signal</keyword>
<evidence type="ECO:0008006" key="4">
    <source>
        <dbReference type="Google" id="ProtNLM"/>
    </source>
</evidence>
<proteinExistence type="predicted"/>
<evidence type="ECO:0000256" key="1">
    <source>
        <dbReference type="SAM" id="SignalP"/>
    </source>
</evidence>
<dbReference type="RefSeq" id="WP_344930069.1">
    <property type="nucleotide sequence ID" value="NZ_BAABCW010000022.1"/>
</dbReference>